<dbReference type="EMBL" id="CASHTH010003645">
    <property type="protein sequence ID" value="CAI8047491.1"/>
    <property type="molecule type" value="Genomic_DNA"/>
</dbReference>
<dbReference type="InterPro" id="IPR013783">
    <property type="entry name" value="Ig-like_fold"/>
</dbReference>
<evidence type="ECO:0000313" key="2">
    <source>
        <dbReference type="EMBL" id="CAI8047491.1"/>
    </source>
</evidence>
<protein>
    <recommendedName>
        <fullName evidence="1">Fibronectin type-III domain-containing protein</fullName>
    </recommendedName>
</protein>
<feature type="domain" description="Fibronectin type-III" evidence="1">
    <location>
        <begin position="571"/>
        <end position="675"/>
    </location>
</feature>
<dbReference type="SUPFAM" id="SSF49265">
    <property type="entry name" value="Fibronectin type III"/>
    <property type="match status" value="1"/>
</dbReference>
<evidence type="ECO:0000313" key="3">
    <source>
        <dbReference type="Proteomes" id="UP001174909"/>
    </source>
</evidence>
<name>A0AA35TH91_GEOBA</name>
<keyword evidence="3" id="KW-1185">Reference proteome</keyword>
<proteinExistence type="predicted"/>
<sequence>VSLSLEELTFDLCSDGEYSFEVSTSPIPITTHDVQRATVSSVRDDSEIIVTAEFLKNTTARGCFVVLQSGNESTADVFRVLLRPGPNTTLLTSTISDTPSSTYRALFYDLEEDGLPNRSPAYQPNNVITVNRNDLVVQMRCGFKEGIEGASCVLVYREHGNKTLVVEEYPLNTVFPVILTVDGDQYTFAVFGKSSFDLEERPIVTELSELVPQHTQTEVITSDEEGIMDTQVVANIHRYGTSRCYDMSHSSVGANGGSQTVPRPQEEAICRYIGWVWCVTVCHVNSPPAPVAVYDEVVLPLTTTSSIPTEPSHTTTIPTTGNVAYETTTPINTAHNSNPTRELCSSWRVTPDVDDDGLVIEEPPSPEGPDVTYQLRADNRYSFMVSLSIFTTTNDVQSAAAATTKGTNNEITFTGEFIESTTAQGCFVVLECEYGNPDVFRALLLPDDSSTSVQNHIADAESQFLNNGSLYWNETAVKMNSVLVLLVVVRQCHTHRKKQSAVPVAVYDEVVPTPTTTSSIPTEPSHTTTIPTTGNVAYETTTPINTAHNCSCIPPPVLAIESSTVILEPDGPDSLVGDLSDTNNASSVTISWSAPFSLDVTGVDPDIWYSVLIYNVTDENNPTAILCTDCINITETHYTFTPECFNKYNISVVPINGAGQGETSGMVPVIETHIEALSRSECRVTLSSSEEFSGLCNFNISLDGMYTCHSFPQEPHSLGGELAICDLAADTEYSLPLTLFYDAGGMTTIVINFTTFDVQNATVNAASNGIVVTVNFIANTTATGCFTVLQSEDGSPDEFRALSRPESETTLVATIDNVPPSTYTALFYDLEQDGLPNSNVAYVGSQITVAGAAVNVRCEFKEGIEGASCVLVYREYDNKTLVVKEYPQNTVFPVTLTVGGDLEKYTFALFGRNNSDIDGRPIVTKKLFASPSTSSPSTPSPTLEPTVPPRGPAGSLFVLQFNVAQLCYHELWLLYR</sequence>
<dbReference type="Proteomes" id="UP001174909">
    <property type="component" value="Unassembled WGS sequence"/>
</dbReference>
<reference evidence="2" key="1">
    <citation type="submission" date="2023-03" db="EMBL/GenBank/DDBJ databases">
        <authorList>
            <person name="Steffen K."/>
            <person name="Cardenas P."/>
        </authorList>
    </citation>
    <scope>NUCLEOTIDE SEQUENCE</scope>
</reference>
<dbReference type="Gene3D" id="2.60.40.10">
    <property type="entry name" value="Immunoglobulins"/>
    <property type="match status" value="1"/>
</dbReference>
<gene>
    <name evidence="2" type="ORF">GBAR_LOCUS26247</name>
</gene>
<feature type="non-terminal residue" evidence="2">
    <location>
        <position position="1"/>
    </location>
</feature>
<accession>A0AA35TH91</accession>
<dbReference type="AlphaFoldDB" id="A0AA35TH91"/>
<organism evidence="2 3">
    <name type="scientific">Geodia barretti</name>
    <name type="common">Barrett's horny sponge</name>
    <dbReference type="NCBI Taxonomy" id="519541"/>
    <lineage>
        <taxon>Eukaryota</taxon>
        <taxon>Metazoa</taxon>
        <taxon>Porifera</taxon>
        <taxon>Demospongiae</taxon>
        <taxon>Heteroscleromorpha</taxon>
        <taxon>Tetractinellida</taxon>
        <taxon>Astrophorina</taxon>
        <taxon>Geodiidae</taxon>
        <taxon>Geodia</taxon>
    </lineage>
</organism>
<dbReference type="InterPro" id="IPR003961">
    <property type="entry name" value="FN3_dom"/>
</dbReference>
<comment type="caution">
    <text evidence="2">The sequence shown here is derived from an EMBL/GenBank/DDBJ whole genome shotgun (WGS) entry which is preliminary data.</text>
</comment>
<dbReference type="PROSITE" id="PS50853">
    <property type="entry name" value="FN3"/>
    <property type="match status" value="1"/>
</dbReference>
<dbReference type="InterPro" id="IPR036116">
    <property type="entry name" value="FN3_sf"/>
</dbReference>
<evidence type="ECO:0000259" key="1">
    <source>
        <dbReference type="PROSITE" id="PS50853"/>
    </source>
</evidence>